<dbReference type="AlphaFoldDB" id="A0A2Z6P2B9"/>
<evidence type="ECO:0000313" key="2">
    <source>
        <dbReference type="EMBL" id="GAU50578.1"/>
    </source>
</evidence>
<dbReference type="Proteomes" id="UP000242715">
    <property type="component" value="Unassembled WGS sequence"/>
</dbReference>
<dbReference type="InterPro" id="IPR052035">
    <property type="entry name" value="ZnF_BED_domain_contain"/>
</dbReference>
<organism evidence="2 3">
    <name type="scientific">Trifolium subterraneum</name>
    <name type="common">Subterranean clover</name>
    <dbReference type="NCBI Taxonomy" id="3900"/>
    <lineage>
        <taxon>Eukaryota</taxon>
        <taxon>Viridiplantae</taxon>
        <taxon>Streptophyta</taxon>
        <taxon>Embryophyta</taxon>
        <taxon>Tracheophyta</taxon>
        <taxon>Spermatophyta</taxon>
        <taxon>Magnoliopsida</taxon>
        <taxon>eudicotyledons</taxon>
        <taxon>Gunneridae</taxon>
        <taxon>Pentapetalae</taxon>
        <taxon>rosids</taxon>
        <taxon>fabids</taxon>
        <taxon>Fabales</taxon>
        <taxon>Fabaceae</taxon>
        <taxon>Papilionoideae</taxon>
        <taxon>50 kb inversion clade</taxon>
        <taxon>NPAAA clade</taxon>
        <taxon>Hologalegina</taxon>
        <taxon>IRL clade</taxon>
        <taxon>Trifolieae</taxon>
        <taxon>Trifolium</taxon>
    </lineage>
</organism>
<accession>A0A2Z6P2B9</accession>
<dbReference type="InterPro" id="IPR008906">
    <property type="entry name" value="HATC_C_dom"/>
</dbReference>
<sequence>MNVDDIPTNAMENPIDMLILMKTHKVKRQVTPKTLLNVLVLGIILQKKKYGCLDGNTLLKDSSISKIRAACKHVKASPARLTLFKVCVKDANISSSQKVITDVATRWNSTYLMLEVATIIQSKVMLLLWVLEVTWILDALHRVRVKRKQSEQKSSELVIYKEDEVEDDYEGFEILKWWKSKTTKYCILSLMARDILTIPISTVSSESTFSTVGRVLDPYRSSLKAETVEPLICTQNWIKPVTRFVLDENKAFDVVEIETEMSDYIGLEDEEPAVESLDD</sequence>
<dbReference type="PANTHER" id="PTHR46481">
    <property type="entry name" value="ZINC FINGER BED DOMAIN-CONTAINING PROTEIN 4"/>
    <property type="match status" value="1"/>
</dbReference>
<dbReference type="SUPFAM" id="SSF53098">
    <property type="entry name" value="Ribonuclease H-like"/>
    <property type="match status" value="1"/>
</dbReference>
<dbReference type="OrthoDB" id="1937726at2759"/>
<name>A0A2Z6P2B9_TRISU</name>
<dbReference type="Pfam" id="PF05699">
    <property type="entry name" value="Dimer_Tnp_hAT"/>
    <property type="match status" value="1"/>
</dbReference>
<dbReference type="PANTHER" id="PTHR46481:SF7">
    <property type="entry name" value="ZINC FINGER BED DOMAIN-CONTAINING PROTEIN RICESLEEPER 2-LIKE"/>
    <property type="match status" value="1"/>
</dbReference>
<dbReference type="InterPro" id="IPR012337">
    <property type="entry name" value="RNaseH-like_sf"/>
</dbReference>
<dbReference type="GO" id="GO:0046983">
    <property type="term" value="F:protein dimerization activity"/>
    <property type="evidence" value="ECO:0007669"/>
    <property type="project" value="InterPro"/>
</dbReference>
<evidence type="ECO:0000259" key="1">
    <source>
        <dbReference type="Pfam" id="PF05699"/>
    </source>
</evidence>
<protein>
    <recommendedName>
        <fullName evidence="1">HAT C-terminal dimerisation domain-containing protein</fullName>
    </recommendedName>
</protein>
<proteinExistence type="predicted"/>
<evidence type="ECO:0000313" key="3">
    <source>
        <dbReference type="Proteomes" id="UP000242715"/>
    </source>
</evidence>
<feature type="domain" description="HAT C-terminal dimerisation" evidence="1">
    <location>
        <begin position="159"/>
        <end position="238"/>
    </location>
</feature>
<reference evidence="3" key="1">
    <citation type="journal article" date="2017" name="Front. Plant Sci.">
        <title>Climate Clever Clovers: New Paradigm to Reduce the Environmental Footprint of Ruminants by Breeding Low Methanogenic Forages Utilizing Haplotype Variation.</title>
        <authorList>
            <person name="Kaur P."/>
            <person name="Appels R."/>
            <person name="Bayer P.E."/>
            <person name="Keeble-Gagnere G."/>
            <person name="Wang J."/>
            <person name="Hirakawa H."/>
            <person name="Shirasawa K."/>
            <person name="Vercoe P."/>
            <person name="Stefanova K."/>
            <person name="Durmic Z."/>
            <person name="Nichols P."/>
            <person name="Revell C."/>
            <person name="Isobe S.N."/>
            <person name="Edwards D."/>
            <person name="Erskine W."/>
        </authorList>
    </citation>
    <scope>NUCLEOTIDE SEQUENCE [LARGE SCALE GENOMIC DNA]</scope>
    <source>
        <strain evidence="3">cv. Daliak</strain>
    </source>
</reference>
<dbReference type="EMBL" id="DF974809">
    <property type="protein sequence ID" value="GAU50578.1"/>
    <property type="molecule type" value="Genomic_DNA"/>
</dbReference>
<keyword evidence="3" id="KW-1185">Reference proteome</keyword>
<gene>
    <name evidence="2" type="ORF">TSUD_410030</name>
</gene>